<dbReference type="SUPFAM" id="SSF57552">
    <property type="entry name" value="Blood coagulation inhibitor (disintegrin)"/>
    <property type="match status" value="1"/>
</dbReference>
<feature type="transmembrane region" description="Helical" evidence="6">
    <location>
        <begin position="709"/>
        <end position="733"/>
    </location>
</feature>
<dbReference type="PROSITE" id="PS50214">
    <property type="entry name" value="DISINTEGRIN_2"/>
    <property type="match status" value="1"/>
</dbReference>
<evidence type="ECO:0000256" key="4">
    <source>
        <dbReference type="PROSITE-ProRule" id="PRU00276"/>
    </source>
</evidence>
<dbReference type="EMBL" id="JAATWM020000013">
    <property type="protein sequence ID" value="KAF9877661.1"/>
    <property type="molecule type" value="Genomic_DNA"/>
</dbReference>
<evidence type="ECO:0000256" key="6">
    <source>
        <dbReference type="SAM" id="Phobius"/>
    </source>
</evidence>
<evidence type="ECO:0000313" key="11">
    <source>
        <dbReference type="Proteomes" id="UP000781932"/>
    </source>
</evidence>
<keyword evidence="1" id="KW-1015">Disulfide bond</keyword>
<feature type="domain" description="Peptidase M12B" evidence="9">
    <location>
        <begin position="277"/>
        <end position="492"/>
    </location>
</feature>
<dbReference type="PANTHER" id="PTHR11905:SF159">
    <property type="entry name" value="ADAM METALLOPROTEASE"/>
    <property type="match status" value="1"/>
</dbReference>
<gene>
    <name evidence="10" type="ORF">CkaCkLH20_04796</name>
</gene>
<keyword evidence="4" id="KW-0862">Zinc</keyword>
<evidence type="ECO:0000256" key="2">
    <source>
        <dbReference type="ARBA" id="ARBA00056552"/>
    </source>
</evidence>
<feature type="chain" id="PRO_5040421942" description="Disintegrin and metalloproteinase domain-containing protein B" evidence="7">
    <location>
        <begin position="24"/>
        <end position="804"/>
    </location>
</feature>
<dbReference type="Gene3D" id="3.40.1620.60">
    <property type="match status" value="1"/>
</dbReference>
<dbReference type="PROSITE" id="PS50215">
    <property type="entry name" value="ADAM_MEPRO"/>
    <property type="match status" value="1"/>
</dbReference>
<comment type="caution">
    <text evidence="10">The sequence shown here is derived from an EMBL/GenBank/DDBJ whole genome shotgun (WGS) entry which is preliminary data.</text>
</comment>
<accession>A0A9P6I9J5</accession>
<feature type="domain" description="Disintegrin" evidence="8">
    <location>
        <begin position="517"/>
        <end position="607"/>
    </location>
</feature>
<evidence type="ECO:0000259" key="8">
    <source>
        <dbReference type="PROSITE" id="PS50214"/>
    </source>
</evidence>
<comment type="caution">
    <text evidence="4">Lacks conserved residue(s) required for the propagation of feature annotation.</text>
</comment>
<dbReference type="InterPro" id="IPR024079">
    <property type="entry name" value="MetalloPept_cat_dom_sf"/>
</dbReference>
<dbReference type="Gene3D" id="3.40.390.10">
    <property type="entry name" value="Collagenase (Catalytic Domain)"/>
    <property type="match status" value="1"/>
</dbReference>
<proteinExistence type="predicted"/>
<evidence type="ECO:0000256" key="5">
    <source>
        <dbReference type="SAM" id="MobiDB-lite"/>
    </source>
</evidence>
<reference evidence="10" key="2">
    <citation type="submission" date="2020-11" db="EMBL/GenBank/DDBJ databases">
        <title>Whole genome sequencing of Colletotrichum sp.</title>
        <authorList>
            <person name="Li H."/>
        </authorList>
    </citation>
    <scope>NUCLEOTIDE SEQUENCE</scope>
    <source>
        <strain evidence="10">CkLH20</strain>
    </source>
</reference>
<organism evidence="10 11">
    <name type="scientific">Colletotrichum karsti</name>
    <dbReference type="NCBI Taxonomy" id="1095194"/>
    <lineage>
        <taxon>Eukaryota</taxon>
        <taxon>Fungi</taxon>
        <taxon>Dikarya</taxon>
        <taxon>Ascomycota</taxon>
        <taxon>Pezizomycotina</taxon>
        <taxon>Sordariomycetes</taxon>
        <taxon>Hypocreomycetidae</taxon>
        <taxon>Glomerellales</taxon>
        <taxon>Glomerellaceae</taxon>
        <taxon>Colletotrichum</taxon>
        <taxon>Colletotrichum boninense species complex</taxon>
    </lineage>
</organism>
<feature type="compositionally biased region" description="Basic and acidic residues" evidence="5">
    <location>
        <begin position="165"/>
        <end position="178"/>
    </location>
</feature>
<feature type="region of interest" description="Disordered" evidence="5">
    <location>
        <begin position="155"/>
        <end position="178"/>
    </location>
</feature>
<feature type="binding site" evidence="4">
    <location>
        <position position="434"/>
    </location>
    <ligand>
        <name>Zn(2+)</name>
        <dbReference type="ChEBI" id="CHEBI:29105"/>
        <note>catalytic</note>
    </ligand>
</feature>
<dbReference type="Pfam" id="PF13688">
    <property type="entry name" value="Reprolysin_5"/>
    <property type="match status" value="1"/>
</dbReference>
<reference evidence="10" key="1">
    <citation type="submission" date="2020-03" db="EMBL/GenBank/DDBJ databases">
        <authorList>
            <person name="He L."/>
        </authorList>
    </citation>
    <scope>NUCLEOTIDE SEQUENCE</scope>
    <source>
        <strain evidence="10">CkLH20</strain>
    </source>
</reference>
<feature type="binding site" evidence="4">
    <location>
        <position position="430"/>
    </location>
    <ligand>
        <name>Zn(2+)</name>
        <dbReference type="ChEBI" id="CHEBI:29105"/>
        <note>catalytic</note>
    </ligand>
</feature>
<dbReference type="PANTHER" id="PTHR11905">
    <property type="entry name" value="ADAM A DISINTEGRIN AND METALLOPROTEASE DOMAIN"/>
    <property type="match status" value="1"/>
</dbReference>
<feature type="signal peptide" evidence="7">
    <location>
        <begin position="1"/>
        <end position="23"/>
    </location>
</feature>
<dbReference type="AlphaFoldDB" id="A0A9P6I9J5"/>
<evidence type="ECO:0000256" key="7">
    <source>
        <dbReference type="SAM" id="SignalP"/>
    </source>
</evidence>
<dbReference type="SMART" id="SM00050">
    <property type="entry name" value="DISIN"/>
    <property type="match status" value="1"/>
</dbReference>
<evidence type="ECO:0000259" key="9">
    <source>
        <dbReference type="PROSITE" id="PS50215"/>
    </source>
</evidence>
<keyword evidence="6" id="KW-0472">Membrane</keyword>
<feature type="compositionally biased region" description="Polar residues" evidence="5">
    <location>
        <begin position="791"/>
        <end position="804"/>
    </location>
</feature>
<dbReference type="CDD" id="cd04271">
    <property type="entry name" value="ZnMc_ADAM_fungal"/>
    <property type="match status" value="1"/>
</dbReference>
<dbReference type="GeneID" id="62160589"/>
<dbReference type="GO" id="GO:0006508">
    <property type="term" value="P:proteolysis"/>
    <property type="evidence" value="ECO:0007669"/>
    <property type="project" value="InterPro"/>
</dbReference>
<evidence type="ECO:0000256" key="1">
    <source>
        <dbReference type="ARBA" id="ARBA00023157"/>
    </source>
</evidence>
<sequence length="804" mass="86064">MVAFKTIAATFLGLAAIAQETWAHSTQRNPLKYVTILQDAAIHSPSQHCHALSHFDLTFTLHDKQQQVRLSLEPNHDILGDNFEVNYLAPDGTIHKTETVDRSEHRVFRGKTFIRHEGHSEWTNVGWARITIHRDGAEPIFEGAFRIDGDPHHILTGSNYRQRKHREDPDAPDRRNPDDYMVVWRDSDILDYWLDREDLKRDVYGRTSCNSDSLDFNSNYKVFDAREADPLQAVSTNSLFGANLFGRQTDGGSTGNNGAGVNLVSSIGQTNGCPTTRKIALLGVATDCTYTAAFNSTQAVRSNIIQVINAASEVYESSFNISLGIQNLTISDANCPGQASSSAPWNVACSPSITITDRLSLFSAWRGNSKDTNAFWTLLSTCGTDSAVGLAWLGQACMSGSQGSGDSSNETVASANVVIQTPSEWQVIAHEVGHTFGAVHDCTADACSNGDANLNKCCPLSSSTCNAAGQFIMNPSTATGIKAFSPCSIGNICSGLLRNQVKSTCLTNNRDVKTILESQCGNGIVESGEDCDCGGESGCGSNSCCNPTTCKFTSGSVCDPSNEDCCNGQCQFASNGTVCRQSTGSCDPEETCSGTSSSCPADKHKDDGDSCGNSGQGLTCASGQCTSRDQQCKTAWGARTNASSVTACGTQDCLIACNVPSVGPGCVTMNQNFLDGTNCQGGGTCSNGQCVGSNAGDEILDWIKNNKPIFIPIVCVVGLLILIVLCSCICGACRRSRNRTRARRLKTVQPPMGGWNSYGGAWNNNANVPPPPPVATRPGAPPQYQYPPQQNDWQMNRTQSARYA</sequence>
<protein>
    <recommendedName>
        <fullName evidence="3">Disintegrin and metalloproteinase domain-containing protein B</fullName>
    </recommendedName>
</protein>
<keyword evidence="11" id="KW-1185">Reference proteome</keyword>
<dbReference type="GO" id="GO:0046872">
    <property type="term" value="F:metal ion binding"/>
    <property type="evidence" value="ECO:0007669"/>
    <property type="project" value="UniProtKB-KW"/>
</dbReference>
<keyword evidence="6" id="KW-1133">Transmembrane helix</keyword>
<dbReference type="Proteomes" id="UP000781932">
    <property type="component" value="Unassembled WGS sequence"/>
</dbReference>
<dbReference type="InterPro" id="IPR036436">
    <property type="entry name" value="Disintegrin_dom_sf"/>
</dbReference>
<comment type="function">
    <text evidence="2">Probable zinc protease.</text>
</comment>
<keyword evidence="6" id="KW-0812">Transmembrane</keyword>
<dbReference type="InterPro" id="IPR001590">
    <property type="entry name" value="Peptidase_M12B"/>
</dbReference>
<dbReference type="InterPro" id="IPR034028">
    <property type="entry name" value="ZnMc_ADAM_fungal"/>
</dbReference>
<dbReference type="Gene3D" id="4.10.70.10">
    <property type="entry name" value="Disintegrin domain"/>
    <property type="match status" value="1"/>
</dbReference>
<keyword evidence="7" id="KW-0732">Signal</keyword>
<dbReference type="RefSeq" id="XP_038747122.1">
    <property type="nucleotide sequence ID" value="XM_038887515.1"/>
</dbReference>
<dbReference type="Pfam" id="PF00200">
    <property type="entry name" value="Disintegrin"/>
    <property type="match status" value="1"/>
</dbReference>
<dbReference type="FunFam" id="4.10.70.10:FF:000003">
    <property type="entry name" value="Disintegrin and metalloproteinase domain-containing protein 17"/>
    <property type="match status" value="1"/>
</dbReference>
<name>A0A9P6I9J5_9PEZI</name>
<keyword evidence="4" id="KW-0479">Metal-binding</keyword>
<dbReference type="SUPFAM" id="SSF55486">
    <property type="entry name" value="Metalloproteases ('zincins'), catalytic domain"/>
    <property type="match status" value="1"/>
</dbReference>
<dbReference type="InterPro" id="IPR001762">
    <property type="entry name" value="Disintegrin_dom"/>
</dbReference>
<feature type="region of interest" description="Disordered" evidence="5">
    <location>
        <begin position="763"/>
        <end position="804"/>
    </location>
</feature>
<evidence type="ECO:0000313" key="10">
    <source>
        <dbReference type="EMBL" id="KAF9877661.1"/>
    </source>
</evidence>
<dbReference type="GO" id="GO:0004222">
    <property type="term" value="F:metalloendopeptidase activity"/>
    <property type="evidence" value="ECO:0007669"/>
    <property type="project" value="InterPro"/>
</dbReference>
<evidence type="ECO:0000256" key="3">
    <source>
        <dbReference type="ARBA" id="ARBA00074021"/>
    </source>
</evidence>
<feature type="active site" evidence="4">
    <location>
        <position position="431"/>
    </location>
</feature>
<feature type="compositionally biased region" description="Pro residues" evidence="5">
    <location>
        <begin position="768"/>
        <end position="785"/>
    </location>
</feature>
<feature type="binding site" evidence="4">
    <location>
        <position position="440"/>
    </location>
    <ligand>
        <name>Zn(2+)</name>
        <dbReference type="ChEBI" id="CHEBI:29105"/>
        <note>catalytic</note>
    </ligand>
</feature>
<dbReference type="OrthoDB" id="5951731at2759"/>